<proteinExistence type="predicted"/>
<dbReference type="Pfam" id="PF09792">
    <property type="entry name" value="But2"/>
    <property type="match status" value="1"/>
</dbReference>
<keyword evidence="1" id="KW-0472">Membrane</keyword>
<dbReference type="InterPro" id="IPR018620">
    <property type="entry name" value="Ubiquitin3-bd_protein_But2_C"/>
</dbReference>
<protein>
    <recommendedName>
        <fullName evidence="2">Ubiquitin 3 binding protein But2 C-terminal domain-containing protein</fullName>
    </recommendedName>
</protein>
<evidence type="ECO:0000313" key="4">
    <source>
        <dbReference type="Proteomes" id="UP000076532"/>
    </source>
</evidence>
<gene>
    <name evidence="3" type="ORF">FIBSPDRAFT_1041213</name>
</gene>
<name>A0A166P9A3_9AGAM</name>
<feature type="transmembrane region" description="Helical" evidence="1">
    <location>
        <begin position="45"/>
        <end position="62"/>
    </location>
</feature>
<dbReference type="OrthoDB" id="8300214at2759"/>
<evidence type="ECO:0000256" key="1">
    <source>
        <dbReference type="SAM" id="Phobius"/>
    </source>
</evidence>
<reference evidence="3 4" key="1">
    <citation type="journal article" date="2016" name="Mol. Biol. Evol.">
        <title>Comparative Genomics of Early-Diverging Mushroom-Forming Fungi Provides Insights into the Origins of Lignocellulose Decay Capabilities.</title>
        <authorList>
            <person name="Nagy L.G."/>
            <person name="Riley R."/>
            <person name="Tritt A."/>
            <person name="Adam C."/>
            <person name="Daum C."/>
            <person name="Floudas D."/>
            <person name="Sun H."/>
            <person name="Yadav J.S."/>
            <person name="Pangilinan J."/>
            <person name="Larsson K.H."/>
            <person name="Matsuura K."/>
            <person name="Barry K."/>
            <person name="Labutti K."/>
            <person name="Kuo R."/>
            <person name="Ohm R.A."/>
            <person name="Bhattacharya S.S."/>
            <person name="Shirouzu T."/>
            <person name="Yoshinaga Y."/>
            <person name="Martin F.M."/>
            <person name="Grigoriev I.V."/>
            <person name="Hibbett D.S."/>
        </authorList>
    </citation>
    <scope>NUCLEOTIDE SEQUENCE [LARGE SCALE GENOMIC DNA]</scope>
    <source>
        <strain evidence="3 4">CBS 109695</strain>
    </source>
</reference>
<sequence>MPLFSSRSGNASTEYISLAPSDEDVADAEKQYTQGARSSTPRFRSLYLAIFAVGALCVFNFAQTNFFPPTPSGPSSQASSTSKKAQVAVSADPKYAYTAPGRIVRVSAGSKSAVFGESNSVHISVEDNTFMEFAVPRGSASTCQLAFIPPPAIASTRLIGALSEIEAWDVSAPPSTYDDVSWRNRPKGEKLLATLDLSGKIEALSQEFDCGAQDYRTIEFRCLRVACGVEYYADGMSGFELRRRV</sequence>
<feature type="domain" description="Ubiquitin 3 binding protein But2 C-terminal" evidence="2">
    <location>
        <begin position="99"/>
        <end position="219"/>
    </location>
</feature>
<keyword evidence="4" id="KW-1185">Reference proteome</keyword>
<dbReference type="AlphaFoldDB" id="A0A166P9A3"/>
<evidence type="ECO:0000259" key="2">
    <source>
        <dbReference type="Pfam" id="PF09792"/>
    </source>
</evidence>
<keyword evidence="1" id="KW-0812">Transmembrane</keyword>
<organism evidence="3 4">
    <name type="scientific">Athelia psychrophila</name>
    <dbReference type="NCBI Taxonomy" id="1759441"/>
    <lineage>
        <taxon>Eukaryota</taxon>
        <taxon>Fungi</taxon>
        <taxon>Dikarya</taxon>
        <taxon>Basidiomycota</taxon>
        <taxon>Agaricomycotina</taxon>
        <taxon>Agaricomycetes</taxon>
        <taxon>Agaricomycetidae</taxon>
        <taxon>Atheliales</taxon>
        <taxon>Atheliaceae</taxon>
        <taxon>Athelia</taxon>
    </lineage>
</organism>
<dbReference type="Proteomes" id="UP000076532">
    <property type="component" value="Unassembled WGS sequence"/>
</dbReference>
<evidence type="ECO:0000313" key="3">
    <source>
        <dbReference type="EMBL" id="KZP25856.1"/>
    </source>
</evidence>
<keyword evidence="1" id="KW-1133">Transmembrane helix</keyword>
<dbReference type="EMBL" id="KV417518">
    <property type="protein sequence ID" value="KZP25856.1"/>
    <property type="molecule type" value="Genomic_DNA"/>
</dbReference>
<accession>A0A166P9A3</accession>